<organism evidence="2">
    <name type="scientific">Anguilla anguilla</name>
    <name type="common">European freshwater eel</name>
    <name type="synonym">Muraena anguilla</name>
    <dbReference type="NCBI Taxonomy" id="7936"/>
    <lineage>
        <taxon>Eukaryota</taxon>
        <taxon>Metazoa</taxon>
        <taxon>Chordata</taxon>
        <taxon>Craniata</taxon>
        <taxon>Vertebrata</taxon>
        <taxon>Euteleostomi</taxon>
        <taxon>Actinopterygii</taxon>
        <taxon>Neopterygii</taxon>
        <taxon>Teleostei</taxon>
        <taxon>Anguilliformes</taxon>
        <taxon>Anguillidae</taxon>
        <taxon>Anguilla</taxon>
    </lineage>
</organism>
<dbReference type="EMBL" id="GBXM01052910">
    <property type="protein sequence ID" value="JAH55667.1"/>
    <property type="molecule type" value="Transcribed_RNA"/>
</dbReference>
<dbReference type="AlphaFoldDB" id="A0A0E9TQC8"/>
<accession>A0A0E9TQC8</accession>
<evidence type="ECO:0000313" key="2">
    <source>
        <dbReference type="EMBL" id="JAH55667.1"/>
    </source>
</evidence>
<feature type="region of interest" description="Disordered" evidence="1">
    <location>
        <begin position="1"/>
        <end position="37"/>
    </location>
</feature>
<protein>
    <submittedName>
        <fullName evidence="2">Uncharacterized protein</fullName>
    </submittedName>
</protein>
<name>A0A0E9TQC8_ANGAN</name>
<reference evidence="2" key="2">
    <citation type="journal article" date="2015" name="Fish Shellfish Immunol.">
        <title>Early steps in the European eel (Anguilla anguilla)-Vibrio vulnificus interaction in the gills: Role of the RtxA13 toxin.</title>
        <authorList>
            <person name="Callol A."/>
            <person name="Pajuelo D."/>
            <person name="Ebbesson L."/>
            <person name="Teles M."/>
            <person name="MacKenzie S."/>
            <person name="Amaro C."/>
        </authorList>
    </citation>
    <scope>NUCLEOTIDE SEQUENCE</scope>
</reference>
<proteinExistence type="predicted"/>
<evidence type="ECO:0000256" key="1">
    <source>
        <dbReference type="SAM" id="MobiDB-lite"/>
    </source>
</evidence>
<sequence length="37" mass="4067">MNNIHSFKAVAKLPRSGCPKKLTSRLPPYDSPRTASP</sequence>
<reference evidence="2" key="1">
    <citation type="submission" date="2014-11" db="EMBL/GenBank/DDBJ databases">
        <authorList>
            <person name="Amaro Gonzalez C."/>
        </authorList>
    </citation>
    <scope>NUCLEOTIDE SEQUENCE</scope>
</reference>